<feature type="compositionally biased region" description="Basic and acidic residues" evidence="1">
    <location>
        <begin position="183"/>
        <end position="192"/>
    </location>
</feature>
<dbReference type="AlphaFoldDB" id="A0A0N4Z7H0"/>
<protein>
    <submittedName>
        <fullName evidence="4">CNNM transmembrane domain-containing protein</fullName>
    </submittedName>
</protein>
<feature type="compositionally biased region" description="Basic residues" evidence="1">
    <location>
        <begin position="262"/>
        <end position="271"/>
    </location>
</feature>
<feature type="domain" description="CNNM transmembrane" evidence="2">
    <location>
        <begin position="2"/>
        <end position="60"/>
    </location>
</feature>
<dbReference type="WBParaSite" id="PTRK_0000312100.1">
    <property type="protein sequence ID" value="PTRK_0000312100.1"/>
    <property type="gene ID" value="PTRK_0000312100"/>
</dbReference>
<feature type="compositionally biased region" description="Basic and acidic residues" evidence="1">
    <location>
        <begin position="163"/>
        <end position="175"/>
    </location>
</feature>
<dbReference type="PANTHER" id="PTHR43099">
    <property type="entry name" value="UPF0053 PROTEIN YRKA"/>
    <property type="match status" value="1"/>
</dbReference>
<dbReference type="InterPro" id="IPR002550">
    <property type="entry name" value="CNNM"/>
</dbReference>
<dbReference type="Proteomes" id="UP000038045">
    <property type="component" value="Unplaced"/>
</dbReference>
<organism evidence="3 4">
    <name type="scientific">Parastrongyloides trichosuri</name>
    <name type="common">Possum-specific nematode worm</name>
    <dbReference type="NCBI Taxonomy" id="131310"/>
    <lineage>
        <taxon>Eukaryota</taxon>
        <taxon>Metazoa</taxon>
        <taxon>Ecdysozoa</taxon>
        <taxon>Nematoda</taxon>
        <taxon>Chromadorea</taxon>
        <taxon>Rhabditida</taxon>
        <taxon>Tylenchina</taxon>
        <taxon>Panagrolaimomorpha</taxon>
        <taxon>Strongyloidoidea</taxon>
        <taxon>Strongyloididae</taxon>
        <taxon>Parastrongyloides</taxon>
    </lineage>
</organism>
<evidence type="ECO:0000313" key="4">
    <source>
        <dbReference type="WBParaSite" id="PTRK_0000312100.1"/>
    </source>
</evidence>
<dbReference type="InterPro" id="IPR051676">
    <property type="entry name" value="UPF0053_domain"/>
</dbReference>
<accession>A0A0N4Z7H0</accession>
<proteinExistence type="predicted"/>
<feature type="region of interest" description="Disordered" evidence="1">
    <location>
        <begin position="1"/>
        <end position="23"/>
    </location>
</feature>
<dbReference type="PANTHER" id="PTHR43099:SF4">
    <property type="entry name" value="INTEGRAL MEMBRANE PROTEIN"/>
    <property type="match status" value="1"/>
</dbReference>
<sequence length="271" mass="28668">MTELAVVSSRKSKLQSRAERGDRGARAALKLAEEPTQFLSAVQVGITLIGILAGAYGEPARPGALFADHRHRRGGGADHLCLADRRRAGAQASGPDLPGDHRLEDGRSDLDPGPGDEAVRAAADGLDFGHPEAAGRQGPRRVGRHPGRGGKHSGRGHVCGADRAGRAGDDRRDPASGRPGGARGHDAAPRGLLDRAGRFRRDAARGNPHLPLFAHRERPAGQPAHQWRVQRRDAGGRTGLHPPVDLGAEGAGDPEGIEGAHGLRRRRIRRL</sequence>
<feature type="compositionally biased region" description="Basic residues" evidence="1">
    <location>
        <begin position="138"/>
        <end position="155"/>
    </location>
</feature>
<evidence type="ECO:0000259" key="2">
    <source>
        <dbReference type="Pfam" id="PF01595"/>
    </source>
</evidence>
<keyword evidence="3" id="KW-1185">Reference proteome</keyword>
<dbReference type="Pfam" id="PF01595">
    <property type="entry name" value="CNNM"/>
    <property type="match status" value="1"/>
</dbReference>
<feature type="compositionally biased region" description="Basic and acidic residues" evidence="1">
    <location>
        <begin position="98"/>
        <end position="110"/>
    </location>
</feature>
<evidence type="ECO:0000256" key="1">
    <source>
        <dbReference type="SAM" id="MobiDB-lite"/>
    </source>
</evidence>
<evidence type="ECO:0000313" key="3">
    <source>
        <dbReference type="Proteomes" id="UP000038045"/>
    </source>
</evidence>
<reference evidence="4" key="1">
    <citation type="submission" date="2017-02" db="UniProtKB">
        <authorList>
            <consortium name="WormBaseParasite"/>
        </authorList>
    </citation>
    <scope>IDENTIFICATION</scope>
</reference>
<feature type="region of interest" description="Disordered" evidence="1">
    <location>
        <begin position="204"/>
        <end position="271"/>
    </location>
</feature>
<name>A0A0N4Z7H0_PARTI</name>
<feature type="region of interest" description="Disordered" evidence="1">
    <location>
        <begin position="88"/>
        <end position="192"/>
    </location>
</feature>